<evidence type="ECO:0000256" key="2">
    <source>
        <dbReference type="ARBA" id="ARBA00011900"/>
    </source>
</evidence>
<name>A0A5A7MHY3_COMTE</name>
<evidence type="ECO:0000313" key="7">
    <source>
        <dbReference type="EMBL" id="GEQ76479.1"/>
    </source>
</evidence>
<keyword evidence="7" id="KW-0255">Endonuclease</keyword>
<evidence type="ECO:0000256" key="4">
    <source>
        <dbReference type="ARBA" id="ARBA00022679"/>
    </source>
</evidence>
<comment type="similarity">
    <text evidence="1">Belongs to the N(4)/N(6)-methyltransferase family.</text>
</comment>
<comment type="caution">
    <text evidence="7">The sequence shown here is derived from an EMBL/GenBank/DDBJ whole genome shotgun (WGS) entry which is preliminary data.</text>
</comment>
<dbReference type="Gene3D" id="1.10.1020.10">
    <property type="entry name" value="Adenine-specific Methyltransferase, Domain 2"/>
    <property type="match status" value="1"/>
</dbReference>
<reference evidence="7 8" key="1">
    <citation type="journal article" date="2019" name="Microbiol. Resour. Announc.">
        <title>Draft Genome Sequence of Comamonas testosteroni TA441, a Bacterium That Has a Cryptic Phenol Degradation Gene Cluster.</title>
        <authorList>
            <person name="Arai H."/>
            <person name="Ishii M."/>
        </authorList>
    </citation>
    <scope>NUCLEOTIDE SEQUENCE [LARGE SCALE GENOMIC DNA]</scope>
    <source>
        <strain evidence="7 8">TA441</strain>
    </source>
</reference>
<dbReference type="EC" id="2.1.1.72" evidence="2"/>
<dbReference type="PIRSF" id="PIRSF000398">
    <property type="entry name" value="M_m6A_EcoRV"/>
    <property type="match status" value="1"/>
</dbReference>
<dbReference type="GO" id="GO:0043565">
    <property type="term" value="F:sequence-specific DNA binding"/>
    <property type="evidence" value="ECO:0007669"/>
    <property type="project" value="TreeGrafter"/>
</dbReference>
<dbReference type="InterPro" id="IPR023095">
    <property type="entry name" value="Ade_MeTrfase_dom_2"/>
</dbReference>
<evidence type="ECO:0000256" key="1">
    <source>
        <dbReference type="ARBA" id="ARBA00006594"/>
    </source>
</evidence>
<gene>
    <name evidence="7" type="ORF">CTTA_3484</name>
</gene>
<dbReference type="EMBL" id="BKBW01000007">
    <property type="protein sequence ID" value="GEQ76479.1"/>
    <property type="molecule type" value="Genomic_DNA"/>
</dbReference>
<dbReference type="PANTHER" id="PTHR30481:SF2">
    <property type="entry name" value="SITE-SPECIFIC DNA-METHYLTRANSFERASE (ADENINE-SPECIFIC)"/>
    <property type="match status" value="1"/>
</dbReference>
<keyword evidence="5" id="KW-0949">S-adenosyl-L-methionine</keyword>
<dbReference type="Pfam" id="PF02086">
    <property type="entry name" value="MethyltransfD12"/>
    <property type="match status" value="1"/>
</dbReference>
<dbReference type="InterPro" id="IPR029063">
    <property type="entry name" value="SAM-dependent_MTases_sf"/>
</dbReference>
<dbReference type="GO" id="GO:1904047">
    <property type="term" value="F:S-adenosyl-L-methionine binding"/>
    <property type="evidence" value="ECO:0007669"/>
    <property type="project" value="TreeGrafter"/>
</dbReference>
<keyword evidence="3" id="KW-0489">Methyltransferase</keyword>
<dbReference type="InterPro" id="IPR012263">
    <property type="entry name" value="M_m6A_EcoRV"/>
</dbReference>
<dbReference type="Proteomes" id="UP000323105">
    <property type="component" value="Unassembled WGS sequence"/>
</dbReference>
<dbReference type="GO" id="GO:0009307">
    <property type="term" value="P:DNA restriction-modification system"/>
    <property type="evidence" value="ECO:0007669"/>
    <property type="project" value="InterPro"/>
</dbReference>
<dbReference type="PANTHER" id="PTHR30481">
    <property type="entry name" value="DNA ADENINE METHYLASE"/>
    <property type="match status" value="1"/>
</dbReference>
<keyword evidence="7" id="KW-0540">Nuclease</keyword>
<dbReference type="InterPro" id="IPR012327">
    <property type="entry name" value="MeTrfase_D12"/>
</dbReference>
<dbReference type="AlphaFoldDB" id="A0A5A7MHY3"/>
<dbReference type="RefSeq" id="WP_149356239.1">
    <property type="nucleotide sequence ID" value="NZ_BKBW01000007.1"/>
</dbReference>
<comment type="catalytic activity">
    <reaction evidence="6">
        <text>a 2'-deoxyadenosine in DNA + S-adenosyl-L-methionine = an N(6)-methyl-2'-deoxyadenosine in DNA + S-adenosyl-L-homocysteine + H(+)</text>
        <dbReference type="Rhea" id="RHEA:15197"/>
        <dbReference type="Rhea" id="RHEA-COMP:12418"/>
        <dbReference type="Rhea" id="RHEA-COMP:12419"/>
        <dbReference type="ChEBI" id="CHEBI:15378"/>
        <dbReference type="ChEBI" id="CHEBI:57856"/>
        <dbReference type="ChEBI" id="CHEBI:59789"/>
        <dbReference type="ChEBI" id="CHEBI:90615"/>
        <dbReference type="ChEBI" id="CHEBI:90616"/>
        <dbReference type="EC" id="2.1.1.72"/>
    </reaction>
</comment>
<keyword evidence="4" id="KW-0808">Transferase</keyword>
<dbReference type="GO" id="GO:0004519">
    <property type="term" value="F:endonuclease activity"/>
    <property type="evidence" value="ECO:0007669"/>
    <property type="project" value="UniProtKB-KW"/>
</dbReference>
<organism evidence="7 8">
    <name type="scientific">Comamonas testosteroni</name>
    <name type="common">Pseudomonas testosteroni</name>
    <dbReference type="NCBI Taxonomy" id="285"/>
    <lineage>
        <taxon>Bacteria</taxon>
        <taxon>Pseudomonadati</taxon>
        <taxon>Pseudomonadota</taxon>
        <taxon>Betaproteobacteria</taxon>
        <taxon>Burkholderiales</taxon>
        <taxon>Comamonadaceae</taxon>
        <taxon>Comamonas</taxon>
    </lineage>
</organism>
<dbReference type="GO" id="GO:0006298">
    <property type="term" value="P:mismatch repair"/>
    <property type="evidence" value="ECO:0007669"/>
    <property type="project" value="TreeGrafter"/>
</dbReference>
<protein>
    <recommendedName>
        <fullName evidence="2">site-specific DNA-methyltransferase (adenine-specific)</fullName>
        <ecNumber evidence="2">2.1.1.72</ecNumber>
    </recommendedName>
</protein>
<dbReference type="GO" id="GO:0009007">
    <property type="term" value="F:site-specific DNA-methyltransferase (adenine-specific) activity"/>
    <property type="evidence" value="ECO:0007669"/>
    <property type="project" value="UniProtKB-EC"/>
</dbReference>
<proteinExistence type="inferred from homology"/>
<dbReference type="PRINTS" id="PR00505">
    <property type="entry name" value="D12N6MTFRASE"/>
</dbReference>
<accession>A0A5A7MHY3</accession>
<dbReference type="SUPFAM" id="SSF53335">
    <property type="entry name" value="S-adenosyl-L-methionine-dependent methyltransferases"/>
    <property type="match status" value="1"/>
</dbReference>
<evidence type="ECO:0000256" key="6">
    <source>
        <dbReference type="ARBA" id="ARBA00047942"/>
    </source>
</evidence>
<evidence type="ECO:0000256" key="3">
    <source>
        <dbReference type="ARBA" id="ARBA00022603"/>
    </source>
</evidence>
<dbReference type="GO" id="GO:0032259">
    <property type="term" value="P:methylation"/>
    <property type="evidence" value="ECO:0007669"/>
    <property type="project" value="UniProtKB-KW"/>
</dbReference>
<evidence type="ECO:0000313" key="8">
    <source>
        <dbReference type="Proteomes" id="UP000323105"/>
    </source>
</evidence>
<dbReference type="Gene3D" id="3.40.50.150">
    <property type="entry name" value="Vaccinia Virus protein VP39"/>
    <property type="match status" value="1"/>
</dbReference>
<keyword evidence="7" id="KW-0378">Hydrolase</keyword>
<evidence type="ECO:0000256" key="5">
    <source>
        <dbReference type="ARBA" id="ARBA00022691"/>
    </source>
</evidence>
<sequence length="291" mass="32906">MFSNKLYSPLRYPGGKAPFAPFIAKLMEANGVAGGHYLEPYAGGAGVALDLLFHGNARHIHINDADPAVYAFWVSVTKHSKELIDLLNSTPITMDEWFKWRSVLREDCDASLIEKGFATLFMNRTNRSGILKAGVIGGKNQEGSFKLDARFKKDVISARITEIAKRANNISVYGEDALQLLQRCKDFLPTDSLIYLDPPYYVKGKGLYRNYYDHDDHVAIAETIKARKFKRHWVVSYDNAEEIRAMYQLVNTKTYGLNYTAQRRYVGNEVMFFSQGLVVADDEIPQTKVVA</sequence>